<evidence type="ECO:0000313" key="6">
    <source>
        <dbReference type="EMBL" id="MCP9275220.1"/>
    </source>
</evidence>
<dbReference type="Gene3D" id="1.10.10.60">
    <property type="entry name" value="Homeodomain-like"/>
    <property type="match status" value="1"/>
</dbReference>
<name>A0ABT1M9I9_9MYCO</name>
<gene>
    <name evidence="6" type="ORF">NM203_23795</name>
</gene>
<evidence type="ECO:0000256" key="4">
    <source>
        <dbReference type="PROSITE-ProRule" id="PRU00335"/>
    </source>
</evidence>
<dbReference type="PANTHER" id="PTHR30055">
    <property type="entry name" value="HTH-TYPE TRANSCRIPTIONAL REGULATOR RUTR"/>
    <property type="match status" value="1"/>
</dbReference>
<dbReference type="SUPFAM" id="SSF48498">
    <property type="entry name" value="Tetracyclin repressor-like, C-terminal domain"/>
    <property type="match status" value="1"/>
</dbReference>
<feature type="DNA-binding region" description="H-T-H motif" evidence="4">
    <location>
        <begin position="31"/>
        <end position="50"/>
    </location>
</feature>
<dbReference type="InterPro" id="IPR036271">
    <property type="entry name" value="Tet_transcr_reg_TetR-rel_C_sf"/>
</dbReference>
<dbReference type="SUPFAM" id="SSF46689">
    <property type="entry name" value="Homeodomain-like"/>
    <property type="match status" value="1"/>
</dbReference>
<proteinExistence type="predicted"/>
<dbReference type="EMBL" id="JANDBD010000010">
    <property type="protein sequence ID" value="MCP9275220.1"/>
    <property type="molecule type" value="Genomic_DNA"/>
</dbReference>
<sequence length="199" mass="22152">MPTTTRSESTQAALLEAARDVFAEKGYVNAKIADITGRAGRSIGSFYNYYDTKQQLLRALLERFPAQIVERARDGLSDDWAANIEAAVRAYFHTFRDYLPEMIGVFQLSMSDPDAAAWWRSQRAYGIASVLALIDAVEQDGDRIGLDHHVFASAIVSMLESYCWTWLAAGGDDVDAVFDEETAIHTLAAMWRRAMVGES</sequence>
<evidence type="ECO:0000256" key="2">
    <source>
        <dbReference type="ARBA" id="ARBA00023125"/>
    </source>
</evidence>
<evidence type="ECO:0000256" key="3">
    <source>
        <dbReference type="ARBA" id="ARBA00023163"/>
    </source>
</evidence>
<evidence type="ECO:0000256" key="1">
    <source>
        <dbReference type="ARBA" id="ARBA00023015"/>
    </source>
</evidence>
<dbReference type="Proteomes" id="UP001651690">
    <property type="component" value="Unassembled WGS sequence"/>
</dbReference>
<evidence type="ECO:0000259" key="5">
    <source>
        <dbReference type="PROSITE" id="PS50977"/>
    </source>
</evidence>
<dbReference type="Pfam" id="PF00440">
    <property type="entry name" value="TetR_N"/>
    <property type="match status" value="1"/>
</dbReference>
<reference evidence="6 7" key="1">
    <citation type="submission" date="2022-06" db="EMBL/GenBank/DDBJ databases">
        <title>Mycolicibacterium sp. CAU 1645 isolated from seawater.</title>
        <authorList>
            <person name="Kim W."/>
        </authorList>
    </citation>
    <scope>NUCLEOTIDE SEQUENCE [LARGE SCALE GENOMIC DNA]</scope>
    <source>
        <strain evidence="6 7">CAU 1645</strain>
    </source>
</reference>
<keyword evidence="1" id="KW-0805">Transcription regulation</keyword>
<dbReference type="RefSeq" id="WP_255062981.1">
    <property type="nucleotide sequence ID" value="NZ_JANDBD010000010.1"/>
</dbReference>
<dbReference type="InterPro" id="IPR009057">
    <property type="entry name" value="Homeodomain-like_sf"/>
</dbReference>
<dbReference type="InterPro" id="IPR001647">
    <property type="entry name" value="HTH_TetR"/>
</dbReference>
<keyword evidence="2 4" id="KW-0238">DNA-binding</keyword>
<dbReference type="PRINTS" id="PR00455">
    <property type="entry name" value="HTHTETR"/>
</dbReference>
<dbReference type="PROSITE" id="PS50977">
    <property type="entry name" value="HTH_TETR_2"/>
    <property type="match status" value="1"/>
</dbReference>
<evidence type="ECO:0000313" key="7">
    <source>
        <dbReference type="Proteomes" id="UP001651690"/>
    </source>
</evidence>
<protein>
    <submittedName>
        <fullName evidence="6">TetR/AcrR family transcriptional regulator</fullName>
    </submittedName>
</protein>
<accession>A0ABT1M9I9</accession>
<dbReference type="Gene3D" id="1.10.357.10">
    <property type="entry name" value="Tetracycline Repressor, domain 2"/>
    <property type="match status" value="1"/>
</dbReference>
<dbReference type="PANTHER" id="PTHR30055:SF234">
    <property type="entry name" value="HTH-TYPE TRANSCRIPTIONAL REGULATOR BETI"/>
    <property type="match status" value="1"/>
</dbReference>
<feature type="domain" description="HTH tetR-type" evidence="5">
    <location>
        <begin position="8"/>
        <end position="68"/>
    </location>
</feature>
<dbReference type="InterPro" id="IPR050109">
    <property type="entry name" value="HTH-type_TetR-like_transc_reg"/>
</dbReference>
<keyword evidence="7" id="KW-1185">Reference proteome</keyword>
<comment type="caution">
    <text evidence="6">The sequence shown here is derived from an EMBL/GenBank/DDBJ whole genome shotgun (WGS) entry which is preliminary data.</text>
</comment>
<keyword evidence="3" id="KW-0804">Transcription</keyword>
<organism evidence="6 7">
    <name type="scientific">Mycolicibacterium arenosum</name>
    <dbReference type="NCBI Taxonomy" id="2952157"/>
    <lineage>
        <taxon>Bacteria</taxon>
        <taxon>Bacillati</taxon>
        <taxon>Actinomycetota</taxon>
        <taxon>Actinomycetes</taxon>
        <taxon>Mycobacteriales</taxon>
        <taxon>Mycobacteriaceae</taxon>
        <taxon>Mycolicibacterium</taxon>
    </lineage>
</organism>